<evidence type="ECO:0000313" key="3">
    <source>
        <dbReference type="Proteomes" id="UP000006727"/>
    </source>
</evidence>
<dbReference type="EMBL" id="ABEU02000012">
    <property type="protein sequence ID" value="PNR44362.1"/>
    <property type="molecule type" value="Genomic_DNA"/>
</dbReference>
<dbReference type="InParanoid" id="A0A2K1JS50"/>
<reference evidence="1 3" key="1">
    <citation type="journal article" date="2008" name="Science">
        <title>The Physcomitrella genome reveals evolutionary insights into the conquest of land by plants.</title>
        <authorList>
            <person name="Rensing S."/>
            <person name="Lang D."/>
            <person name="Zimmer A."/>
            <person name="Terry A."/>
            <person name="Salamov A."/>
            <person name="Shapiro H."/>
            <person name="Nishiyama T."/>
            <person name="Perroud P.-F."/>
            <person name="Lindquist E."/>
            <person name="Kamisugi Y."/>
            <person name="Tanahashi T."/>
            <person name="Sakakibara K."/>
            <person name="Fujita T."/>
            <person name="Oishi K."/>
            <person name="Shin-I T."/>
            <person name="Kuroki Y."/>
            <person name="Toyoda A."/>
            <person name="Suzuki Y."/>
            <person name="Hashimoto A."/>
            <person name="Yamaguchi K."/>
            <person name="Sugano A."/>
            <person name="Kohara Y."/>
            <person name="Fujiyama A."/>
            <person name="Anterola A."/>
            <person name="Aoki S."/>
            <person name="Ashton N."/>
            <person name="Barbazuk W.B."/>
            <person name="Barker E."/>
            <person name="Bennetzen J."/>
            <person name="Bezanilla M."/>
            <person name="Blankenship R."/>
            <person name="Cho S.H."/>
            <person name="Dutcher S."/>
            <person name="Estelle M."/>
            <person name="Fawcett J.A."/>
            <person name="Gundlach H."/>
            <person name="Hanada K."/>
            <person name="Heyl A."/>
            <person name="Hicks K.A."/>
            <person name="Hugh J."/>
            <person name="Lohr M."/>
            <person name="Mayer K."/>
            <person name="Melkozernov A."/>
            <person name="Murata T."/>
            <person name="Nelson D."/>
            <person name="Pils B."/>
            <person name="Prigge M."/>
            <person name="Reiss B."/>
            <person name="Renner T."/>
            <person name="Rombauts S."/>
            <person name="Rushton P."/>
            <person name="Sanderfoot A."/>
            <person name="Schween G."/>
            <person name="Shiu S.-H."/>
            <person name="Stueber K."/>
            <person name="Theodoulou F.L."/>
            <person name="Tu H."/>
            <person name="Van de Peer Y."/>
            <person name="Verrier P.J."/>
            <person name="Waters E."/>
            <person name="Wood A."/>
            <person name="Yang L."/>
            <person name="Cove D."/>
            <person name="Cuming A."/>
            <person name="Hasebe M."/>
            <person name="Lucas S."/>
            <person name="Mishler D.B."/>
            <person name="Reski R."/>
            <person name="Grigoriev I."/>
            <person name="Quatrano R.S."/>
            <person name="Boore J.L."/>
        </authorList>
    </citation>
    <scope>NUCLEOTIDE SEQUENCE [LARGE SCALE GENOMIC DNA]</scope>
    <source>
        <strain evidence="2 3">cv. Gransden 2004</strain>
    </source>
</reference>
<name>A0A2K1JS50_PHYPA</name>
<protein>
    <submittedName>
        <fullName evidence="1 2">Uncharacterized protein</fullName>
    </submittedName>
</protein>
<evidence type="ECO:0000313" key="2">
    <source>
        <dbReference type="EnsemblPlants" id="PAC:32973074.CDS.1"/>
    </source>
</evidence>
<proteinExistence type="predicted"/>
<dbReference type="AlphaFoldDB" id="A0A2K1JS50"/>
<dbReference type="Gramene" id="Pp3c12_25240V3.1">
    <property type="protein sequence ID" value="PAC:32973074.CDS.1"/>
    <property type="gene ID" value="Pp3c12_25240"/>
</dbReference>
<reference evidence="2" key="3">
    <citation type="submission" date="2020-12" db="UniProtKB">
        <authorList>
            <consortium name="EnsemblPlants"/>
        </authorList>
    </citation>
    <scope>IDENTIFICATION</scope>
</reference>
<reference evidence="1 3" key="2">
    <citation type="journal article" date="2018" name="Plant J.">
        <title>The Physcomitrella patens chromosome-scale assembly reveals moss genome structure and evolution.</title>
        <authorList>
            <person name="Lang D."/>
            <person name="Ullrich K.K."/>
            <person name="Murat F."/>
            <person name="Fuchs J."/>
            <person name="Jenkins J."/>
            <person name="Haas F.B."/>
            <person name="Piednoel M."/>
            <person name="Gundlach H."/>
            <person name="Van Bel M."/>
            <person name="Meyberg R."/>
            <person name="Vives C."/>
            <person name="Morata J."/>
            <person name="Symeonidi A."/>
            <person name="Hiss M."/>
            <person name="Muchero W."/>
            <person name="Kamisugi Y."/>
            <person name="Saleh O."/>
            <person name="Blanc G."/>
            <person name="Decker E.L."/>
            <person name="van Gessel N."/>
            <person name="Grimwood J."/>
            <person name="Hayes R.D."/>
            <person name="Graham S.W."/>
            <person name="Gunter L.E."/>
            <person name="McDaniel S.F."/>
            <person name="Hoernstein S.N.W."/>
            <person name="Larsson A."/>
            <person name="Li F.W."/>
            <person name="Perroud P.F."/>
            <person name="Phillips J."/>
            <person name="Ranjan P."/>
            <person name="Rokshar D.S."/>
            <person name="Rothfels C.J."/>
            <person name="Schneider L."/>
            <person name="Shu S."/>
            <person name="Stevenson D.W."/>
            <person name="Thummler F."/>
            <person name="Tillich M."/>
            <person name="Villarreal Aguilar J.C."/>
            <person name="Widiez T."/>
            <person name="Wong G.K."/>
            <person name="Wymore A."/>
            <person name="Zhang Y."/>
            <person name="Zimmer A.D."/>
            <person name="Quatrano R.S."/>
            <person name="Mayer K.F.X."/>
            <person name="Goodstein D."/>
            <person name="Casacuberta J.M."/>
            <person name="Vandepoele K."/>
            <person name="Reski R."/>
            <person name="Cuming A.C."/>
            <person name="Tuskan G.A."/>
            <person name="Maumus F."/>
            <person name="Salse J."/>
            <person name="Schmutz J."/>
            <person name="Rensing S.A."/>
        </authorList>
    </citation>
    <scope>NUCLEOTIDE SEQUENCE [LARGE SCALE GENOMIC DNA]</scope>
    <source>
        <strain evidence="2 3">cv. Gransden 2004</strain>
    </source>
</reference>
<keyword evidence="3" id="KW-1185">Reference proteome</keyword>
<dbReference type="EnsemblPlants" id="Pp3c12_25240V3.1">
    <property type="protein sequence ID" value="PAC:32973074.CDS.1"/>
    <property type="gene ID" value="Pp3c12_25240"/>
</dbReference>
<dbReference type="Gramene" id="Pp3c12_25240V3.2">
    <property type="protein sequence ID" value="PAC:32973075.CDS.1"/>
    <property type="gene ID" value="Pp3c12_25240"/>
</dbReference>
<dbReference type="PaxDb" id="3218-PP1S155_11V6.1"/>
<evidence type="ECO:0000313" key="1">
    <source>
        <dbReference type="EMBL" id="PNR44362.1"/>
    </source>
</evidence>
<dbReference type="Proteomes" id="UP000006727">
    <property type="component" value="Chromosome 12"/>
</dbReference>
<dbReference type="EnsemblPlants" id="Pp3c12_25240V3.2">
    <property type="protein sequence ID" value="PAC:32973075.CDS.1"/>
    <property type="gene ID" value="Pp3c12_25240"/>
</dbReference>
<sequence>MMGLEAWDGSGVPMADDPVEALFGRCEKLDLDEQETGADAEAAADSNGNVTEEVGARIGVDNAAPIEPVPEAAGVDEAAGAPQGELFHTGLWKAYGEAS</sequence>
<organism evidence="1">
    <name type="scientific">Physcomitrium patens</name>
    <name type="common">Spreading-leaved earth moss</name>
    <name type="synonym">Physcomitrella patens</name>
    <dbReference type="NCBI Taxonomy" id="3218"/>
    <lineage>
        <taxon>Eukaryota</taxon>
        <taxon>Viridiplantae</taxon>
        <taxon>Streptophyta</taxon>
        <taxon>Embryophyta</taxon>
        <taxon>Bryophyta</taxon>
        <taxon>Bryophytina</taxon>
        <taxon>Bryopsida</taxon>
        <taxon>Funariidae</taxon>
        <taxon>Funariales</taxon>
        <taxon>Funariaceae</taxon>
        <taxon>Physcomitrium</taxon>
    </lineage>
</organism>
<accession>A0A2K1JS50</accession>
<gene>
    <name evidence="1" type="ORF">PHYPA_016746</name>
</gene>